<dbReference type="SUPFAM" id="SSF50475">
    <property type="entry name" value="FMN-binding split barrel"/>
    <property type="match status" value="1"/>
</dbReference>
<proteinExistence type="inferred from homology"/>
<reference evidence="6" key="1">
    <citation type="submission" date="2023-07" db="EMBL/GenBank/DDBJ databases">
        <title>Genome content predicts the carbon catabolic preferences of heterotrophic bacteria.</title>
        <authorList>
            <person name="Gralka M."/>
        </authorList>
    </citation>
    <scope>NUCLEOTIDE SEQUENCE</scope>
    <source>
        <strain evidence="6">5G01</strain>
    </source>
</reference>
<keyword evidence="6" id="KW-0560">Oxidoreductase</keyword>
<dbReference type="InterPro" id="IPR002563">
    <property type="entry name" value="Flavin_Rdtase-like_dom"/>
</dbReference>
<keyword evidence="7" id="KW-1185">Reference proteome</keyword>
<comment type="cofactor">
    <cofactor evidence="1">
        <name>FMN</name>
        <dbReference type="ChEBI" id="CHEBI:58210"/>
    </cofactor>
</comment>
<evidence type="ECO:0000313" key="7">
    <source>
        <dbReference type="Proteomes" id="UP001177341"/>
    </source>
</evidence>
<evidence type="ECO:0000256" key="4">
    <source>
        <dbReference type="ARBA" id="ARBA00038054"/>
    </source>
</evidence>
<dbReference type="Proteomes" id="UP001177341">
    <property type="component" value="Unassembled WGS sequence"/>
</dbReference>
<comment type="caution">
    <text evidence="6">The sequence shown here is derived from an EMBL/GenBank/DDBJ whole genome shotgun (WGS) entry which is preliminary data.</text>
</comment>
<dbReference type="PANTHER" id="PTHR33798:SF5">
    <property type="entry name" value="FLAVIN REDUCTASE LIKE DOMAIN-CONTAINING PROTEIN"/>
    <property type="match status" value="1"/>
</dbReference>
<sequence>MLLDFSTLSKSAVYHTLTQVVIPRPVAWVLSEHENGELNLAPFSYFAPVCSEPPLIMISVGYKPDGTPKDTCVNIQERGHFVVHIASSDLAGVMTQTSAVLPAGESEVSKSGLETTDFEGFSLPRVLGPSVAMACTCYKIDTIGPGNQNLIFGQVERVWVDDQVVEVSDSGRINIGAKAIDPLGRMGGGEYSTLGEVIDIPRPK</sequence>
<evidence type="ECO:0000256" key="1">
    <source>
        <dbReference type="ARBA" id="ARBA00001917"/>
    </source>
</evidence>
<dbReference type="InterPro" id="IPR012349">
    <property type="entry name" value="Split_barrel_FMN-bd"/>
</dbReference>
<keyword evidence="3" id="KW-0288">FMN</keyword>
<accession>A0ABT9EYQ5</accession>
<dbReference type="Pfam" id="PF01613">
    <property type="entry name" value="Flavin_Reduct"/>
    <property type="match status" value="1"/>
</dbReference>
<dbReference type="GO" id="GO:0016491">
    <property type="term" value="F:oxidoreductase activity"/>
    <property type="evidence" value="ECO:0007669"/>
    <property type="project" value="UniProtKB-KW"/>
</dbReference>
<name>A0ABT9EYQ5_9GAMM</name>
<dbReference type="SMART" id="SM00903">
    <property type="entry name" value="Flavin_Reduct"/>
    <property type="match status" value="1"/>
</dbReference>
<feature type="domain" description="Flavin reductase like" evidence="5">
    <location>
        <begin position="19"/>
        <end position="174"/>
    </location>
</feature>
<evidence type="ECO:0000256" key="3">
    <source>
        <dbReference type="ARBA" id="ARBA00022643"/>
    </source>
</evidence>
<gene>
    <name evidence="6" type="ORF">Q8W30_16380</name>
</gene>
<evidence type="ECO:0000313" key="6">
    <source>
        <dbReference type="EMBL" id="MDP2524146.1"/>
    </source>
</evidence>
<dbReference type="EC" id="1.5.1.-" evidence="6"/>
<dbReference type="PANTHER" id="PTHR33798">
    <property type="entry name" value="FLAVOPROTEIN OXYGENASE"/>
    <property type="match status" value="1"/>
</dbReference>
<dbReference type="Gene3D" id="2.30.110.10">
    <property type="entry name" value="Electron Transport, Fmn-binding Protein, Chain A"/>
    <property type="match status" value="1"/>
</dbReference>
<dbReference type="RefSeq" id="WP_075171922.1">
    <property type="nucleotide sequence ID" value="NZ_CAXHZV010000038.1"/>
</dbReference>
<keyword evidence="2" id="KW-0285">Flavoprotein</keyword>
<organism evidence="6 7">
    <name type="scientific">Neptunomonas phycophila</name>
    <dbReference type="NCBI Taxonomy" id="1572645"/>
    <lineage>
        <taxon>Bacteria</taxon>
        <taxon>Pseudomonadati</taxon>
        <taxon>Pseudomonadota</taxon>
        <taxon>Gammaproteobacteria</taxon>
        <taxon>Oceanospirillales</taxon>
        <taxon>Oceanospirillaceae</taxon>
        <taxon>Neptunomonas</taxon>
    </lineage>
</organism>
<protein>
    <submittedName>
        <fullName evidence="6">Flavin reductase family protein</fullName>
        <ecNumber evidence="6">1.5.1.-</ecNumber>
    </submittedName>
</protein>
<comment type="similarity">
    <text evidence="4">Belongs to the flavoredoxin family.</text>
</comment>
<evidence type="ECO:0000259" key="5">
    <source>
        <dbReference type="SMART" id="SM00903"/>
    </source>
</evidence>
<evidence type="ECO:0000256" key="2">
    <source>
        <dbReference type="ARBA" id="ARBA00022630"/>
    </source>
</evidence>
<dbReference type="EMBL" id="JAUYVO010000015">
    <property type="protein sequence ID" value="MDP2524146.1"/>
    <property type="molecule type" value="Genomic_DNA"/>
</dbReference>